<reference evidence="12 13" key="1">
    <citation type="submission" date="2017-01" db="EMBL/GenBank/DDBJ databases">
        <authorList>
            <person name="Mah S.A."/>
            <person name="Swanson W.J."/>
            <person name="Moy G.W."/>
            <person name="Vacquier V.D."/>
        </authorList>
    </citation>
    <scope>NUCLEOTIDE SEQUENCE [LARGE SCALE GENOMIC DNA]</scope>
    <source>
        <strain evidence="12 13">DSM 11589</strain>
    </source>
</reference>
<keyword evidence="4 9" id="KW-0159">Chromosome partition</keyword>
<keyword evidence="7 9" id="KW-0233">DNA recombination</keyword>
<dbReference type="InterPro" id="IPR013762">
    <property type="entry name" value="Integrase-like_cat_sf"/>
</dbReference>
<dbReference type="GO" id="GO:0005737">
    <property type="term" value="C:cytoplasm"/>
    <property type="evidence" value="ECO:0007669"/>
    <property type="project" value="UniProtKB-SubCell"/>
</dbReference>
<comment type="similarity">
    <text evidence="9">Belongs to the 'phage' integrase family. XerC subfamily.</text>
</comment>
<dbReference type="InterPro" id="IPR050090">
    <property type="entry name" value="Tyrosine_recombinase_XerCD"/>
</dbReference>
<evidence type="ECO:0000256" key="6">
    <source>
        <dbReference type="ARBA" id="ARBA00023125"/>
    </source>
</evidence>
<feature type="active site" evidence="9">
    <location>
        <position position="189"/>
    </location>
</feature>
<keyword evidence="2 9" id="KW-0963">Cytoplasm</keyword>
<evidence type="ECO:0000256" key="8">
    <source>
        <dbReference type="ARBA" id="ARBA00023306"/>
    </source>
</evidence>
<feature type="active site" description="O-(3'-phospho-DNA)-tyrosine intermediate" evidence="9">
    <location>
        <position position="302"/>
    </location>
</feature>
<evidence type="ECO:0000256" key="9">
    <source>
        <dbReference type="HAMAP-Rule" id="MF_01808"/>
    </source>
</evidence>
<evidence type="ECO:0000256" key="7">
    <source>
        <dbReference type="ARBA" id="ARBA00023172"/>
    </source>
</evidence>
<dbReference type="PROSITE" id="PS51898">
    <property type="entry name" value="TYR_RECOMBINASE"/>
    <property type="match status" value="1"/>
</dbReference>
<dbReference type="RefSeq" id="WP_076400729.1">
    <property type="nucleotide sequence ID" value="NZ_FTOA01000004.1"/>
</dbReference>
<comment type="function">
    <text evidence="9">Site-specific tyrosine recombinase, which acts by catalyzing the cutting and rejoining of the recombining DNA molecules. The XerC-XerD complex is essential to convert dimers of the bacterial chromosome into monomers to permit their segregation at cell division. It also contributes to the segregational stability of plasmids.</text>
</comment>
<evidence type="ECO:0000256" key="4">
    <source>
        <dbReference type="ARBA" id="ARBA00022829"/>
    </source>
</evidence>
<feature type="active site" evidence="9">
    <location>
        <position position="293"/>
    </location>
</feature>
<evidence type="ECO:0000256" key="3">
    <source>
        <dbReference type="ARBA" id="ARBA00022618"/>
    </source>
</evidence>
<keyword evidence="3 9" id="KW-0132">Cell division</keyword>
<dbReference type="Proteomes" id="UP000185678">
    <property type="component" value="Unassembled WGS sequence"/>
</dbReference>
<dbReference type="AlphaFoldDB" id="A0A1N7MRF2"/>
<dbReference type="Pfam" id="PF02899">
    <property type="entry name" value="Phage_int_SAM_1"/>
    <property type="match status" value="1"/>
</dbReference>
<evidence type="ECO:0000256" key="1">
    <source>
        <dbReference type="ARBA" id="ARBA00004496"/>
    </source>
</evidence>
<dbReference type="PANTHER" id="PTHR30349">
    <property type="entry name" value="PHAGE INTEGRASE-RELATED"/>
    <property type="match status" value="1"/>
</dbReference>
<evidence type="ECO:0000313" key="13">
    <source>
        <dbReference type="Proteomes" id="UP000185678"/>
    </source>
</evidence>
<dbReference type="InterPro" id="IPR011010">
    <property type="entry name" value="DNA_brk_join_enz"/>
</dbReference>
<keyword evidence="8 9" id="KW-0131">Cell cycle</keyword>
<sequence length="347" mass="37931">MGEAVAVSGSGLLRVEAFLEMMAVERGASPQTIDAYRRDLLDMALFLGSRGVEADHGREEDLRAWLQSLAARDLSARTAARRLSALRQFHHFLLAERVRDSDPTTTLDAPRLGKPLPKFLTEAEVRALLEAAREAPNPDADADQIATAIARRRALVEILYATGLRVTELVTLPLAAVVRGQSVLVVMGKGSKERMVPLTTAAQQAIQDWLPHRPATLPGGKTRKKAEKFLFPSPTAQAGHLTRDGFYKMLAEIGERAGLPAERLSPHVLRHSFATHLLAHDADLRSVQQMLGHADIATTEIYTHVLDERLQSLVAASHPLAGGVGMADLIKKKQRGIPGPPRPRKER</sequence>
<feature type="domain" description="Core-binding (CB)" evidence="11">
    <location>
        <begin position="9"/>
        <end position="94"/>
    </location>
</feature>
<dbReference type="Gene3D" id="1.10.443.10">
    <property type="entry name" value="Intergrase catalytic core"/>
    <property type="match status" value="1"/>
</dbReference>
<evidence type="ECO:0000259" key="10">
    <source>
        <dbReference type="PROSITE" id="PS51898"/>
    </source>
</evidence>
<dbReference type="EMBL" id="FTOA01000004">
    <property type="protein sequence ID" value="SIS88642.1"/>
    <property type="molecule type" value="Genomic_DNA"/>
</dbReference>
<keyword evidence="6 9" id="KW-0238">DNA-binding</keyword>
<evidence type="ECO:0000259" key="11">
    <source>
        <dbReference type="PROSITE" id="PS51900"/>
    </source>
</evidence>
<feature type="active site" evidence="9">
    <location>
        <position position="165"/>
    </location>
</feature>
<dbReference type="OrthoDB" id="9801717at2"/>
<protein>
    <recommendedName>
        <fullName evidence="9">Tyrosine recombinase XerC</fullName>
    </recommendedName>
</protein>
<dbReference type="GO" id="GO:0006313">
    <property type="term" value="P:DNA transposition"/>
    <property type="evidence" value="ECO:0007669"/>
    <property type="project" value="UniProtKB-UniRule"/>
</dbReference>
<dbReference type="InterPro" id="IPR023009">
    <property type="entry name" value="Tyrosine_recombinase_XerC/XerD"/>
</dbReference>
<evidence type="ECO:0000256" key="2">
    <source>
        <dbReference type="ARBA" id="ARBA00022490"/>
    </source>
</evidence>
<dbReference type="PROSITE" id="PS51900">
    <property type="entry name" value="CB"/>
    <property type="match status" value="1"/>
</dbReference>
<dbReference type="PANTHER" id="PTHR30349:SF90">
    <property type="entry name" value="TYROSINE RECOMBINASE XERD"/>
    <property type="match status" value="1"/>
</dbReference>
<dbReference type="NCBIfam" id="NF001399">
    <property type="entry name" value="PRK00283.1"/>
    <property type="match status" value="1"/>
</dbReference>
<dbReference type="SUPFAM" id="SSF56349">
    <property type="entry name" value="DNA breaking-rejoining enzymes"/>
    <property type="match status" value="1"/>
</dbReference>
<dbReference type="HAMAP" id="MF_01808">
    <property type="entry name" value="Recomb_XerC_XerD"/>
    <property type="match status" value="1"/>
</dbReference>
<dbReference type="InterPro" id="IPR044068">
    <property type="entry name" value="CB"/>
</dbReference>
<keyword evidence="13" id="KW-1185">Reference proteome</keyword>
<accession>A0A1N7MRF2</accession>
<dbReference type="GO" id="GO:0007059">
    <property type="term" value="P:chromosome segregation"/>
    <property type="evidence" value="ECO:0007669"/>
    <property type="project" value="UniProtKB-UniRule"/>
</dbReference>
<feature type="active site" evidence="9">
    <location>
        <position position="270"/>
    </location>
</feature>
<proteinExistence type="inferred from homology"/>
<evidence type="ECO:0000256" key="5">
    <source>
        <dbReference type="ARBA" id="ARBA00022908"/>
    </source>
</evidence>
<keyword evidence="5 9" id="KW-0229">DNA integration</keyword>
<gene>
    <name evidence="9" type="primary">xerC</name>
    <name evidence="12" type="ORF">SAMN05421779_104297</name>
</gene>
<dbReference type="InterPro" id="IPR002104">
    <property type="entry name" value="Integrase_catalytic"/>
</dbReference>
<comment type="subunit">
    <text evidence="9">Forms a cyclic heterotetrameric complex composed of two molecules of XerC and two molecules of XerD.</text>
</comment>
<organism evidence="12 13">
    <name type="scientific">Insolitispirillum peregrinum</name>
    <dbReference type="NCBI Taxonomy" id="80876"/>
    <lineage>
        <taxon>Bacteria</taxon>
        <taxon>Pseudomonadati</taxon>
        <taxon>Pseudomonadota</taxon>
        <taxon>Alphaproteobacteria</taxon>
        <taxon>Rhodospirillales</taxon>
        <taxon>Novispirillaceae</taxon>
        <taxon>Insolitispirillum</taxon>
    </lineage>
</organism>
<feature type="active site" evidence="9">
    <location>
        <position position="267"/>
    </location>
</feature>
<name>A0A1N7MRF2_9PROT</name>
<dbReference type="InterPro" id="IPR010998">
    <property type="entry name" value="Integrase_recombinase_N"/>
</dbReference>
<dbReference type="Pfam" id="PF00589">
    <property type="entry name" value="Phage_integrase"/>
    <property type="match status" value="1"/>
</dbReference>
<feature type="domain" description="Tyr recombinase" evidence="10">
    <location>
        <begin position="115"/>
        <end position="315"/>
    </location>
</feature>
<dbReference type="InterPro" id="IPR004107">
    <property type="entry name" value="Integrase_SAM-like_N"/>
</dbReference>
<comment type="subcellular location">
    <subcellularLocation>
        <location evidence="1 9">Cytoplasm</location>
    </subcellularLocation>
</comment>
<dbReference type="GO" id="GO:0003677">
    <property type="term" value="F:DNA binding"/>
    <property type="evidence" value="ECO:0007669"/>
    <property type="project" value="UniProtKB-UniRule"/>
</dbReference>
<evidence type="ECO:0000313" key="12">
    <source>
        <dbReference type="EMBL" id="SIS88642.1"/>
    </source>
</evidence>
<dbReference type="GO" id="GO:0051301">
    <property type="term" value="P:cell division"/>
    <property type="evidence" value="ECO:0007669"/>
    <property type="project" value="UniProtKB-KW"/>
</dbReference>
<dbReference type="Gene3D" id="1.10.150.130">
    <property type="match status" value="1"/>
</dbReference>
<dbReference type="STRING" id="80876.SAMN05421779_104297"/>
<dbReference type="GO" id="GO:0009037">
    <property type="term" value="F:tyrosine-based site-specific recombinase activity"/>
    <property type="evidence" value="ECO:0007669"/>
    <property type="project" value="UniProtKB-UniRule"/>
</dbReference>